<evidence type="ECO:0000313" key="14">
    <source>
        <dbReference type="EMBL" id="RKQ58878.1"/>
    </source>
</evidence>
<organism evidence="14 15">
    <name type="scientific">Vogesella indigofera</name>
    <name type="common">Pseudomonas indigofera</name>
    <dbReference type="NCBI Taxonomy" id="45465"/>
    <lineage>
        <taxon>Bacteria</taxon>
        <taxon>Pseudomonadati</taxon>
        <taxon>Pseudomonadota</taxon>
        <taxon>Betaproteobacteria</taxon>
        <taxon>Neisseriales</taxon>
        <taxon>Chromobacteriaceae</taxon>
        <taxon>Vogesella</taxon>
    </lineage>
</organism>
<evidence type="ECO:0000256" key="8">
    <source>
        <dbReference type="ARBA" id="ARBA00023143"/>
    </source>
</evidence>
<dbReference type="Gene3D" id="3.30.300.30">
    <property type="match status" value="1"/>
</dbReference>
<dbReference type="InterPro" id="IPR006182">
    <property type="entry name" value="FliF_N_dom"/>
</dbReference>
<evidence type="ECO:0000256" key="10">
    <source>
        <dbReference type="SAM" id="MobiDB-lite"/>
    </source>
</evidence>
<feature type="transmembrane region" description="Helical" evidence="11">
    <location>
        <begin position="29"/>
        <end position="49"/>
    </location>
</feature>
<evidence type="ECO:0000256" key="3">
    <source>
        <dbReference type="ARBA" id="ARBA00007971"/>
    </source>
</evidence>
<evidence type="ECO:0000256" key="5">
    <source>
        <dbReference type="ARBA" id="ARBA00022692"/>
    </source>
</evidence>
<dbReference type="RefSeq" id="WP_170152131.1">
    <property type="nucleotide sequence ID" value="NZ_RBID01000014.1"/>
</dbReference>
<dbReference type="GO" id="GO:0071973">
    <property type="term" value="P:bacterial-type flagellum-dependent cell motility"/>
    <property type="evidence" value="ECO:0007669"/>
    <property type="project" value="InterPro"/>
</dbReference>
<dbReference type="PANTHER" id="PTHR30046">
    <property type="entry name" value="FLAGELLAR M-RING PROTEIN"/>
    <property type="match status" value="1"/>
</dbReference>
<evidence type="ECO:0000256" key="11">
    <source>
        <dbReference type="SAM" id="Phobius"/>
    </source>
</evidence>
<dbReference type="GO" id="GO:0009431">
    <property type="term" value="C:bacterial-type flagellum basal body, MS ring"/>
    <property type="evidence" value="ECO:0007669"/>
    <property type="project" value="InterPro"/>
</dbReference>
<evidence type="ECO:0000259" key="12">
    <source>
        <dbReference type="Pfam" id="PF01514"/>
    </source>
</evidence>
<evidence type="ECO:0000256" key="2">
    <source>
        <dbReference type="ARBA" id="ARBA00004651"/>
    </source>
</evidence>
<keyword evidence="5 11" id="KW-0812">Transmembrane</keyword>
<keyword evidence="7 11" id="KW-0472">Membrane</keyword>
<dbReference type="EMBL" id="RBID01000014">
    <property type="protein sequence ID" value="RKQ58878.1"/>
    <property type="molecule type" value="Genomic_DNA"/>
</dbReference>
<dbReference type="InterPro" id="IPR045851">
    <property type="entry name" value="AMP-bd_C_sf"/>
</dbReference>
<comment type="subcellular location">
    <subcellularLocation>
        <location evidence="1 9">Bacterial flagellum basal body</location>
    </subcellularLocation>
    <subcellularLocation>
        <location evidence="2">Cell membrane</location>
        <topology evidence="2">Multi-pass membrane protein</topology>
    </subcellularLocation>
</comment>
<feature type="region of interest" description="Disordered" evidence="10">
    <location>
        <begin position="288"/>
        <end position="308"/>
    </location>
</feature>
<comment type="similarity">
    <text evidence="3 9">Belongs to the FliF family.</text>
</comment>
<keyword evidence="14" id="KW-0282">Flagellum</keyword>
<keyword evidence="14" id="KW-0969">Cilium</keyword>
<accession>A0A495BD44</accession>
<keyword evidence="4" id="KW-1003">Cell membrane</keyword>
<reference evidence="14 15" key="1">
    <citation type="submission" date="2018-10" db="EMBL/GenBank/DDBJ databases">
        <title>Genomic Encyclopedia of Type Strains, Phase IV (KMG-IV): sequencing the most valuable type-strain genomes for metagenomic binning, comparative biology and taxonomic classification.</title>
        <authorList>
            <person name="Goeker M."/>
        </authorList>
    </citation>
    <scope>NUCLEOTIDE SEQUENCE [LARGE SCALE GENOMIC DNA]</scope>
    <source>
        <strain evidence="14 15">DSM 3303</strain>
    </source>
</reference>
<feature type="domain" description="Flagellar M-ring N-terminal" evidence="12">
    <location>
        <begin position="53"/>
        <end position="227"/>
    </location>
</feature>
<keyword evidence="8 9" id="KW-0975">Bacterial flagellum</keyword>
<gene>
    <name evidence="14" type="ORF">C8E02_1854</name>
</gene>
<dbReference type="PANTHER" id="PTHR30046:SF0">
    <property type="entry name" value="FLAGELLAR M-RING PROTEIN"/>
    <property type="match status" value="1"/>
</dbReference>
<dbReference type="InterPro" id="IPR043427">
    <property type="entry name" value="YscJ/FliF"/>
</dbReference>
<dbReference type="InterPro" id="IPR013556">
    <property type="entry name" value="Flag_M-ring_C"/>
</dbReference>
<feature type="domain" description="Flagellar M-ring C-terminal" evidence="13">
    <location>
        <begin position="260"/>
        <end position="414"/>
    </location>
</feature>
<feature type="transmembrane region" description="Helical" evidence="11">
    <location>
        <begin position="430"/>
        <end position="452"/>
    </location>
</feature>
<keyword evidence="14" id="KW-0966">Cell projection</keyword>
<name>A0A495BD44_VOGIN</name>
<evidence type="ECO:0000256" key="7">
    <source>
        <dbReference type="ARBA" id="ARBA00023136"/>
    </source>
</evidence>
<evidence type="ECO:0000259" key="13">
    <source>
        <dbReference type="Pfam" id="PF08345"/>
    </source>
</evidence>
<comment type="function">
    <text evidence="9">The M ring may be actively involved in energy transduction.</text>
</comment>
<dbReference type="PIRSF" id="PIRSF004862">
    <property type="entry name" value="FliF"/>
    <property type="match status" value="1"/>
</dbReference>
<dbReference type="AlphaFoldDB" id="A0A495BD44"/>
<evidence type="ECO:0000256" key="9">
    <source>
        <dbReference type="PIRNR" id="PIRNR004862"/>
    </source>
</evidence>
<keyword evidence="6 11" id="KW-1133">Transmembrane helix</keyword>
<dbReference type="PRINTS" id="PR01009">
    <property type="entry name" value="FLGMRINGFLIF"/>
</dbReference>
<sequence>MLTQLKNGFSGLRAKGLPPAALPAATWRYLLPLLMLALALTVLVVVYLWHDDASYKPVFGEQEKVSAADMMAVLDAEKIPYRLHPQSGQVLVPEAQLGRVRMQLAGKGVVAQLPAGLELLDNNDPLGVSQFVQDVRFRRGLEGELVQSILALEPVRAARVHLSLPKSSAFVGANEDKGSASVVVTLKAGQSLSNEQVSAIVKLVSGSVSTLAPARVTLVDQAGNLLSARLTLAEGGIALNESDNERRHREQALENVRALLAPVVGADNFRVSIAAEVDNDRINETREKYGEAPKVTNEASREEKSNEKAALGIPGSLSNLPIDTDASMPAAEGSAVSKNAVTRQYAYDRSIMQIQHARGELSRLSVAVVLNEDAAPNGRAWTPAQLAGIDKLLRGGLGIKAERGDALVLSALAFPAQAAPLPWWEEGGVWLPTALSWAGYAISGLLLYLLLARPLLKLLRQRLAAPLPAALPVAFASPEPLLLTPDDTPQPAPADERAAMAALPDPTAARSGSTVVPLLENYDLPPAGSSVDVLVDHLKHLAAKEPERVAEVVKQWVQKNGRTQ</sequence>
<evidence type="ECO:0000256" key="6">
    <source>
        <dbReference type="ARBA" id="ARBA00022989"/>
    </source>
</evidence>
<comment type="caution">
    <text evidence="14">The sequence shown here is derived from an EMBL/GenBank/DDBJ whole genome shotgun (WGS) entry which is preliminary data.</text>
</comment>
<evidence type="ECO:0000313" key="15">
    <source>
        <dbReference type="Proteomes" id="UP000279384"/>
    </source>
</evidence>
<evidence type="ECO:0000256" key="4">
    <source>
        <dbReference type="ARBA" id="ARBA00022475"/>
    </source>
</evidence>
<dbReference type="InterPro" id="IPR000067">
    <property type="entry name" value="FlgMring_FliF"/>
</dbReference>
<dbReference type="GO" id="GO:0005886">
    <property type="term" value="C:plasma membrane"/>
    <property type="evidence" value="ECO:0007669"/>
    <property type="project" value="UniProtKB-SubCell"/>
</dbReference>
<dbReference type="Proteomes" id="UP000279384">
    <property type="component" value="Unassembled WGS sequence"/>
</dbReference>
<protein>
    <recommendedName>
        <fullName evidence="9">Flagellar M-ring protein</fullName>
    </recommendedName>
</protein>
<evidence type="ECO:0000256" key="1">
    <source>
        <dbReference type="ARBA" id="ARBA00004117"/>
    </source>
</evidence>
<proteinExistence type="inferred from homology"/>
<dbReference type="NCBIfam" id="TIGR00206">
    <property type="entry name" value="fliF"/>
    <property type="match status" value="1"/>
</dbReference>
<dbReference type="Pfam" id="PF01514">
    <property type="entry name" value="YscJ_FliF"/>
    <property type="match status" value="1"/>
</dbReference>
<dbReference type="Pfam" id="PF08345">
    <property type="entry name" value="YscJ_FliF_C"/>
    <property type="match status" value="1"/>
</dbReference>
<dbReference type="GO" id="GO:0003774">
    <property type="term" value="F:cytoskeletal motor activity"/>
    <property type="evidence" value="ECO:0007669"/>
    <property type="project" value="InterPro"/>
</dbReference>